<protein>
    <submittedName>
        <fullName evidence="1">Uncharacterized protein</fullName>
    </submittedName>
</protein>
<evidence type="ECO:0000313" key="2">
    <source>
        <dbReference type="Proteomes" id="UP000006740"/>
    </source>
</evidence>
<dbReference type="Proteomes" id="UP000006740">
    <property type="component" value="Chromosome"/>
</dbReference>
<dbReference type="EMBL" id="CP002010">
    <property type="protein sequence ID" value="ADH00795.1"/>
    <property type="molecule type" value="Genomic_DNA"/>
</dbReference>
<gene>
    <name evidence="1" type="ordered locus">BLJ_1349</name>
</gene>
<evidence type="ECO:0000313" key="1">
    <source>
        <dbReference type="EMBL" id="ADH00795.1"/>
    </source>
</evidence>
<organism evidence="1 2">
    <name type="scientific">Bifidobacterium longum subsp. longum (strain JDM301)</name>
    <dbReference type="NCBI Taxonomy" id="759350"/>
    <lineage>
        <taxon>Bacteria</taxon>
        <taxon>Bacillati</taxon>
        <taxon>Actinomycetota</taxon>
        <taxon>Actinomycetes</taxon>
        <taxon>Bifidobacteriales</taxon>
        <taxon>Bifidobacteriaceae</taxon>
        <taxon>Bifidobacterium</taxon>
    </lineage>
</organism>
<sequence length="71" mass="8220">MFRVSRAAVRSDSYIATPPYCSCCFILPEFVPLTSRQRHKSGRYCSAEASIYHEWTGRARPDDTYRTNPSR</sequence>
<accession>D6ZV89</accession>
<reference evidence="1 2" key="1">
    <citation type="journal article" date="2010" name="J. Bacteriol.">
        <title>Complete genome sequence of Bifidobacterium longum JDM301.</title>
        <authorList>
            <person name="Wei Y.X."/>
            <person name="Zhang Z.Y."/>
            <person name="Liu C."/>
            <person name="Zhu Y.Z."/>
            <person name="Zhu Y.Q."/>
            <person name="Zheng H."/>
            <person name="Zhao G.P."/>
            <person name="Wang S."/>
            <person name="Guo X.K."/>
        </authorList>
    </citation>
    <scope>NUCLEOTIDE SEQUENCE [LARGE SCALE GENOMIC DNA]</scope>
    <source>
        <strain evidence="1 2">JDM301</strain>
    </source>
</reference>
<dbReference type="KEGG" id="bll:BLJ_1349"/>
<name>D6ZV89_BIFLJ</name>
<dbReference type="HOGENOM" id="CLU_2731920_0_0_11"/>
<proteinExistence type="predicted"/>
<dbReference type="AlphaFoldDB" id="D6ZV89"/>